<dbReference type="SMART" id="SM00156">
    <property type="entry name" value="PP2Ac"/>
    <property type="match status" value="1"/>
</dbReference>
<evidence type="ECO:0000256" key="4">
    <source>
        <dbReference type="ARBA" id="ARBA00022912"/>
    </source>
</evidence>
<evidence type="ECO:0000256" key="9">
    <source>
        <dbReference type="SAM" id="MobiDB-lite"/>
    </source>
</evidence>
<dbReference type="SMART" id="SM00326">
    <property type="entry name" value="SH3"/>
    <property type="match status" value="1"/>
</dbReference>
<evidence type="ECO:0000256" key="7">
    <source>
        <dbReference type="PROSITE-ProRule" id="PRU00192"/>
    </source>
</evidence>
<dbReference type="EC" id="3.1.3.16" evidence="8"/>
<dbReference type="Pfam" id="PF00149">
    <property type="entry name" value="Metallophos"/>
    <property type="match status" value="1"/>
</dbReference>
<dbReference type="InterPro" id="IPR004843">
    <property type="entry name" value="Calcineurin-like_PHP"/>
</dbReference>
<protein>
    <recommendedName>
        <fullName evidence="8">Serine/threonine-protein phosphatase</fullName>
        <ecNumber evidence="8">3.1.3.16</ecNumber>
    </recommendedName>
</protein>
<dbReference type="GO" id="GO:0005737">
    <property type="term" value="C:cytoplasm"/>
    <property type="evidence" value="ECO:0007669"/>
    <property type="project" value="InterPro"/>
</dbReference>
<keyword evidence="13" id="KW-1185">Reference proteome</keyword>
<feature type="region of interest" description="Disordered" evidence="9">
    <location>
        <begin position="522"/>
        <end position="629"/>
    </location>
</feature>
<dbReference type="CDD" id="cd07415">
    <property type="entry name" value="MPP_PP2A_PP4_PP6"/>
    <property type="match status" value="1"/>
</dbReference>
<evidence type="ECO:0000256" key="2">
    <source>
        <dbReference type="ARBA" id="ARBA00022723"/>
    </source>
</evidence>
<dbReference type="Gene3D" id="3.60.21.10">
    <property type="match status" value="1"/>
</dbReference>
<feature type="compositionally biased region" description="Low complexity" evidence="9">
    <location>
        <begin position="561"/>
        <end position="574"/>
    </location>
</feature>
<dbReference type="SMART" id="SM00721">
    <property type="entry name" value="BAR"/>
    <property type="match status" value="1"/>
</dbReference>
<feature type="domain" description="BAR" evidence="11">
    <location>
        <begin position="301"/>
        <end position="525"/>
    </location>
</feature>
<evidence type="ECO:0000256" key="3">
    <source>
        <dbReference type="ARBA" id="ARBA00022801"/>
    </source>
</evidence>
<dbReference type="GO" id="GO:0046872">
    <property type="term" value="F:metal ion binding"/>
    <property type="evidence" value="ECO:0007669"/>
    <property type="project" value="UniProtKB-KW"/>
</dbReference>
<dbReference type="InterPro" id="IPR047129">
    <property type="entry name" value="PPA2-like"/>
</dbReference>
<feature type="compositionally biased region" description="Polar residues" evidence="9">
    <location>
        <begin position="584"/>
        <end position="599"/>
    </location>
</feature>
<dbReference type="InterPro" id="IPR001452">
    <property type="entry name" value="SH3_domain"/>
</dbReference>
<dbReference type="InterPro" id="IPR027267">
    <property type="entry name" value="AH/BAR_dom_sf"/>
</dbReference>
<proteinExistence type="inferred from homology"/>
<dbReference type="Pfam" id="PF14604">
    <property type="entry name" value="SH3_9"/>
    <property type="match status" value="1"/>
</dbReference>
<dbReference type="AlphaFoldDB" id="A0A9W8HCS0"/>
<sequence>MSSPAEWLEIVRKCDCLSEADVKKLCERVKELLMEESNVQPVQSPVTVCGDIHGQFYDVLKLLRVGGEPPETNYIFMGDFVDRGYYSLETFTLLMCLKAQWPDKITLLRGNHESRQITQVYGFYDECHMKYGNANVWKYCCQVFDYLTLAAIVDGRVLCVHGGLSPDLRTLDQMRTIQRCQEIPHDGPFCDLMWSDPEDIDSWAVSPRGAGWLFGARVTDEFNHVNGLTLIARAHQLVQEGYKFMFPERNLVTVWSAPNYCYRCGNVASILKIEEDLEVTDDSFQIFQAVPDKERIKTGELLGLDSNSKTEVGEEFRDLQIEIENRQTGTENIQAALLLYTNHLLKKRDSTDSSKQKLYLLENLGSSMFRLGASLPADSNFGKALEQFGQVVERISDLQVQFINNVKDEWLSNLQRNIDEFKEYQTMKKRLDTRRSDYESKQTKLQKSRKENVNLEDDLRTAQVRYEDTYEDVTRRMVELKDADHSNLVELYGFYEAQVAYHKKCGEQLDRMRSVFEETLKAKRAPAKAIPSLGSRRSEMTLKGGNDANGPARGPIPFNGSQAAAHSLSRSSSSRDPHAHRRNGSTQYSDNADDQSYGSISPFEGGHNEVSSRQTPPFNRVQSENNASLRKAVPTVAPRRHAPAPPAPPRAPARVLRRAIYKFNADEIGELPIDKGDIVEVTEHVDDGWWYGKLVYSVSGGRADGQDAKAGLFPSNYTEDCTEGDIPPALAARTPAHRSNTTPDGSRVSPNRPHQRTGSHVQPPSQSAAAAAASVGACGCGCTEYAQNAFRKGSKECTNCYHIH</sequence>
<dbReference type="FunFam" id="3.60.21.10:FF:000005">
    <property type="entry name" value="Serine/threonine-protein phosphatase"/>
    <property type="match status" value="1"/>
</dbReference>
<dbReference type="SUPFAM" id="SSF56300">
    <property type="entry name" value="Metallo-dependent phosphatases"/>
    <property type="match status" value="1"/>
</dbReference>
<evidence type="ECO:0000256" key="8">
    <source>
        <dbReference type="RuleBase" id="RU004273"/>
    </source>
</evidence>
<dbReference type="PANTHER" id="PTHR45619">
    <property type="entry name" value="SERINE/THREONINE-PROTEIN PHOSPHATASE PP2A-RELATED"/>
    <property type="match status" value="1"/>
</dbReference>
<feature type="domain" description="SH3" evidence="10">
    <location>
        <begin position="652"/>
        <end position="723"/>
    </location>
</feature>
<keyword evidence="1 7" id="KW-0728">SH3 domain</keyword>
<reference evidence="12" key="1">
    <citation type="submission" date="2022-07" db="EMBL/GenBank/DDBJ databases">
        <title>Phylogenomic reconstructions and comparative analyses of Kickxellomycotina fungi.</title>
        <authorList>
            <person name="Reynolds N.K."/>
            <person name="Stajich J.E."/>
            <person name="Barry K."/>
            <person name="Grigoriev I.V."/>
            <person name="Crous P."/>
            <person name="Smith M.E."/>
        </authorList>
    </citation>
    <scope>NUCLEOTIDE SEQUENCE</scope>
    <source>
        <strain evidence="12">BCRC 34489</strain>
    </source>
</reference>
<comment type="catalytic activity">
    <reaction evidence="6 8">
        <text>O-phospho-L-threonyl-[protein] + H2O = L-threonyl-[protein] + phosphate</text>
        <dbReference type="Rhea" id="RHEA:47004"/>
        <dbReference type="Rhea" id="RHEA-COMP:11060"/>
        <dbReference type="Rhea" id="RHEA-COMP:11605"/>
        <dbReference type="ChEBI" id="CHEBI:15377"/>
        <dbReference type="ChEBI" id="CHEBI:30013"/>
        <dbReference type="ChEBI" id="CHEBI:43474"/>
        <dbReference type="ChEBI" id="CHEBI:61977"/>
        <dbReference type="EC" id="3.1.3.16"/>
    </reaction>
</comment>
<dbReference type="InterPro" id="IPR029052">
    <property type="entry name" value="Metallo-depent_PP-like"/>
</dbReference>
<keyword evidence="5" id="KW-0464">Manganese</keyword>
<comment type="caution">
    <text evidence="12">The sequence shown here is derived from an EMBL/GenBank/DDBJ whole genome shotgun (WGS) entry which is preliminary data.</text>
</comment>
<dbReference type="Gene3D" id="2.30.30.40">
    <property type="entry name" value="SH3 Domains"/>
    <property type="match status" value="1"/>
</dbReference>
<evidence type="ECO:0000256" key="6">
    <source>
        <dbReference type="ARBA" id="ARBA00048336"/>
    </source>
</evidence>
<dbReference type="Pfam" id="PF03114">
    <property type="entry name" value="BAR"/>
    <property type="match status" value="1"/>
</dbReference>
<dbReference type="Gene3D" id="1.20.1270.60">
    <property type="entry name" value="Arfaptin homology (AH) domain/BAR domain"/>
    <property type="match status" value="1"/>
</dbReference>
<dbReference type="PRINTS" id="PR00114">
    <property type="entry name" value="STPHPHTASE"/>
</dbReference>
<dbReference type="SUPFAM" id="SSF50044">
    <property type="entry name" value="SH3-domain"/>
    <property type="match status" value="1"/>
</dbReference>
<name>A0A9W8HCS0_9FUNG</name>
<feature type="region of interest" description="Disordered" evidence="9">
    <location>
        <begin position="723"/>
        <end position="768"/>
    </location>
</feature>
<dbReference type="SUPFAM" id="SSF103657">
    <property type="entry name" value="BAR/IMD domain-like"/>
    <property type="match status" value="1"/>
</dbReference>
<feature type="compositionally biased region" description="Polar residues" evidence="9">
    <location>
        <begin position="609"/>
        <end position="628"/>
    </location>
</feature>
<accession>A0A9W8HCS0</accession>
<keyword evidence="4" id="KW-0904">Protein phosphatase</keyword>
<gene>
    <name evidence="12" type="ORF">GGI15_002442</name>
</gene>
<dbReference type="PROSITE" id="PS51021">
    <property type="entry name" value="BAR"/>
    <property type="match status" value="1"/>
</dbReference>
<organism evidence="12 13">
    <name type="scientific">Coemansia interrupta</name>
    <dbReference type="NCBI Taxonomy" id="1126814"/>
    <lineage>
        <taxon>Eukaryota</taxon>
        <taxon>Fungi</taxon>
        <taxon>Fungi incertae sedis</taxon>
        <taxon>Zoopagomycota</taxon>
        <taxon>Kickxellomycotina</taxon>
        <taxon>Kickxellomycetes</taxon>
        <taxon>Kickxellales</taxon>
        <taxon>Kickxellaceae</taxon>
        <taxon>Coemansia</taxon>
    </lineage>
</organism>
<dbReference type="OrthoDB" id="14167at2759"/>
<dbReference type="InterPro" id="IPR036028">
    <property type="entry name" value="SH3-like_dom_sf"/>
</dbReference>
<dbReference type="EMBL" id="JANBUM010000130">
    <property type="protein sequence ID" value="KAJ2783837.1"/>
    <property type="molecule type" value="Genomic_DNA"/>
</dbReference>
<dbReference type="GO" id="GO:0004722">
    <property type="term" value="F:protein serine/threonine phosphatase activity"/>
    <property type="evidence" value="ECO:0007669"/>
    <property type="project" value="UniProtKB-EC"/>
</dbReference>
<dbReference type="CDD" id="cd00174">
    <property type="entry name" value="SH3"/>
    <property type="match status" value="1"/>
</dbReference>
<dbReference type="InterPro" id="IPR006186">
    <property type="entry name" value="Ser/Thr-sp_prot-phosphatase"/>
</dbReference>
<evidence type="ECO:0000259" key="11">
    <source>
        <dbReference type="PROSITE" id="PS51021"/>
    </source>
</evidence>
<keyword evidence="2" id="KW-0479">Metal-binding</keyword>
<dbReference type="PROSITE" id="PS50002">
    <property type="entry name" value="SH3"/>
    <property type="match status" value="1"/>
</dbReference>
<evidence type="ECO:0000313" key="12">
    <source>
        <dbReference type="EMBL" id="KAJ2783837.1"/>
    </source>
</evidence>
<feature type="region of interest" description="Disordered" evidence="9">
    <location>
        <begin position="433"/>
        <end position="452"/>
    </location>
</feature>
<keyword evidence="3 8" id="KW-0378">Hydrolase</keyword>
<dbReference type="Proteomes" id="UP001140172">
    <property type="component" value="Unassembled WGS sequence"/>
</dbReference>
<evidence type="ECO:0000256" key="5">
    <source>
        <dbReference type="ARBA" id="ARBA00023211"/>
    </source>
</evidence>
<evidence type="ECO:0000256" key="1">
    <source>
        <dbReference type="ARBA" id="ARBA00022443"/>
    </source>
</evidence>
<dbReference type="InterPro" id="IPR004148">
    <property type="entry name" value="BAR_dom"/>
</dbReference>
<comment type="similarity">
    <text evidence="8">Belongs to the PPP phosphatase family.</text>
</comment>
<evidence type="ECO:0000313" key="13">
    <source>
        <dbReference type="Proteomes" id="UP001140172"/>
    </source>
</evidence>
<evidence type="ECO:0000259" key="10">
    <source>
        <dbReference type="PROSITE" id="PS50002"/>
    </source>
</evidence>
<dbReference type="PROSITE" id="PS00125">
    <property type="entry name" value="SER_THR_PHOSPHATASE"/>
    <property type="match status" value="1"/>
</dbReference>